<dbReference type="Proteomes" id="UP001648503">
    <property type="component" value="Unassembled WGS sequence"/>
</dbReference>
<comment type="caution">
    <text evidence="1">The sequence shown here is derived from an EMBL/GenBank/DDBJ whole genome shotgun (WGS) entry which is preliminary data.</text>
</comment>
<reference evidence="1 2" key="1">
    <citation type="submission" date="2021-02" db="EMBL/GenBank/DDBJ databases">
        <title>Variation within the Batrachochytrium salamandrivorans European outbreak.</title>
        <authorList>
            <person name="Kelly M."/>
            <person name="Pasmans F."/>
            <person name="Shea T.P."/>
            <person name="Munoz J.F."/>
            <person name="Carranza S."/>
            <person name="Cuomo C.A."/>
            <person name="Martel A."/>
        </authorList>
    </citation>
    <scope>NUCLEOTIDE SEQUENCE [LARGE SCALE GENOMIC DNA]</scope>
    <source>
        <strain evidence="1 2">AMFP18/2</strain>
    </source>
</reference>
<proteinExistence type="predicted"/>
<evidence type="ECO:0000313" key="2">
    <source>
        <dbReference type="Proteomes" id="UP001648503"/>
    </source>
</evidence>
<name>A0ABQ8F3R7_9FUNG</name>
<sequence length="157" mass="18040">MGAHYSKPTAASSTFVLQNPAVSSIDIPIQFSPNLLRRLQGVNDTQLHSSAEAGYSEADLDLIVQDRVSLELSVHQQNRLIQEHRSVDQVRREAEDLIRRQKEIPKFVPIEEYSRAEQEVTKCYLNNLTRPLDCWQQVQAFKNLEKKALRDFVVLSH</sequence>
<dbReference type="InterPro" id="IPR012471">
    <property type="entry name" value="DUF1690"/>
</dbReference>
<accession>A0ABQ8F3R7</accession>
<protein>
    <submittedName>
        <fullName evidence="1">Uncharacterized protein</fullName>
    </submittedName>
</protein>
<dbReference type="EMBL" id="JAFCIX010000418">
    <property type="protein sequence ID" value="KAH6591042.1"/>
    <property type="molecule type" value="Genomic_DNA"/>
</dbReference>
<keyword evidence="2" id="KW-1185">Reference proteome</keyword>
<gene>
    <name evidence="1" type="ORF">BASA50_009043</name>
</gene>
<dbReference type="Pfam" id="PF07956">
    <property type="entry name" value="DUF1690"/>
    <property type="match status" value="1"/>
</dbReference>
<organism evidence="1 2">
    <name type="scientific">Batrachochytrium salamandrivorans</name>
    <dbReference type="NCBI Taxonomy" id="1357716"/>
    <lineage>
        <taxon>Eukaryota</taxon>
        <taxon>Fungi</taxon>
        <taxon>Fungi incertae sedis</taxon>
        <taxon>Chytridiomycota</taxon>
        <taxon>Chytridiomycota incertae sedis</taxon>
        <taxon>Chytridiomycetes</taxon>
        <taxon>Rhizophydiales</taxon>
        <taxon>Rhizophydiales incertae sedis</taxon>
        <taxon>Batrachochytrium</taxon>
    </lineage>
</organism>
<evidence type="ECO:0000313" key="1">
    <source>
        <dbReference type="EMBL" id="KAH6591042.1"/>
    </source>
</evidence>